<dbReference type="Pfam" id="PF25876">
    <property type="entry name" value="HH_MFP_RND"/>
    <property type="match status" value="1"/>
</dbReference>
<feature type="domain" description="CusB-like beta-barrel" evidence="6">
    <location>
        <begin position="210"/>
        <end position="282"/>
    </location>
</feature>
<gene>
    <name evidence="7" type="ORF">KC729_03815</name>
</gene>
<comment type="similarity">
    <text evidence="1">Belongs to the membrane fusion protein (MFP) (TC 8.A.1) family.</text>
</comment>
<dbReference type="EMBL" id="JAGQHR010000067">
    <property type="protein sequence ID" value="MCA9726785.1"/>
    <property type="molecule type" value="Genomic_DNA"/>
</dbReference>
<evidence type="ECO:0000256" key="2">
    <source>
        <dbReference type="SAM" id="Coils"/>
    </source>
</evidence>
<dbReference type="Proteomes" id="UP000697710">
    <property type="component" value="Unassembled WGS sequence"/>
</dbReference>
<dbReference type="FunFam" id="2.40.30.170:FF:000010">
    <property type="entry name" value="Efflux RND transporter periplasmic adaptor subunit"/>
    <property type="match status" value="1"/>
</dbReference>
<organism evidence="7 8">
    <name type="scientific">Eiseniibacteriota bacterium</name>
    <dbReference type="NCBI Taxonomy" id="2212470"/>
    <lineage>
        <taxon>Bacteria</taxon>
        <taxon>Candidatus Eiseniibacteriota</taxon>
    </lineage>
</organism>
<feature type="coiled-coil region" evidence="2">
    <location>
        <begin position="97"/>
        <end position="162"/>
    </location>
</feature>
<dbReference type="InterPro" id="IPR058792">
    <property type="entry name" value="Beta-barrel_RND_2"/>
</dbReference>
<dbReference type="Gene3D" id="2.40.30.170">
    <property type="match status" value="1"/>
</dbReference>
<evidence type="ECO:0000259" key="4">
    <source>
        <dbReference type="Pfam" id="PF25876"/>
    </source>
</evidence>
<reference evidence="7" key="2">
    <citation type="journal article" date="2021" name="Microbiome">
        <title>Successional dynamics and alternative stable states in a saline activated sludge microbial community over 9 years.</title>
        <authorList>
            <person name="Wang Y."/>
            <person name="Ye J."/>
            <person name="Ju F."/>
            <person name="Liu L."/>
            <person name="Boyd J.A."/>
            <person name="Deng Y."/>
            <person name="Parks D.H."/>
            <person name="Jiang X."/>
            <person name="Yin X."/>
            <person name="Woodcroft B.J."/>
            <person name="Tyson G.W."/>
            <person name="Hugenholtz P."/>
            <person name="Polz M.F."/>
            <person name="Zhang T."/>
        </authorList>
    </citation>
    <scope>NUCLEOTIDE SEQUENCE</scope>
    <source>
        <strain evidence="7">HKST-UBA01</strain>
    </source>
</reference>
<dbReference type="PANTHER" id="PTHR30469:SF33">
    <property type="entry name" value="SLR1207 PROTEIN"/>
    <property type="match status" value="1"/>
</dbReference>
<evidence type="ECO:0000313" key="8">
    <source>
        <dbReference type="Proteomes" id="UP000697710"/>
    </source>
</evidence>
<sequence length="465" mass="49079">MKKAWVAVAFLVLAVPAVWFVFLRKHEAADTYRFVTVEKGDVVSTVSCTGNLEATQTVDVGTQVSGQVSDLYADFNDHVRKGQLLARIDPTILEQEVRSAEASVERSQAELDQALRELERNRPLHDQDLITERDWNTVQYQADVARANYKSAEIGLEKARRNLGYSEVRSPIDGIVLGRLVDVGQTVAASLSAPQLFLLAGDLSKMQILASVDESDIGKVFVGQEARFTVQAHADRTFTGQVTQIRLQSAVTENVVSYTVVVELENPDNVLLPGMTATVNLVVAKASDVFKVANAAIRFRPTDAMRAEIRSRREAGSGALAAGRPGGGDPGGGTRGASGAQTSRADAGSAAPSGGDESGAGRRGRDRSEGGDTSGQQGSGRRGGWGGPGGASDRTALWTVQNGQLEVIPVQTGISDGQYTQITSDRLQEGMEVIAAVTSTSSATTSNPFGGGGGSPGGGRFRPGF</sequence>
<evidence type="ECO:0000256" key="1">
    <source>
        <dbReference type="ARBA" id="ARBA00009477"/>
    </source>
</evidence>
<proteinExistence type="inferred from homology"/>
<dbReference type="AlphaFoldDB" id="A0A956LYW7"/>
<dbReference type="Gene3D" id="2.40.420.20">
    <property type="match status" value="1"/>
</dbReference>
<dbReference type="Pfam" id="PF25954">
    <property type="entry name" value="Beta-barrel_RND_2"/>
    <property type="match status" value="1"/>
</dbReference>
<feature type="region of interest" description="Disordered" evidence="3">
    <location>
        <begin position="312"/>
        <end position="395"/>
    </location>
</feature>
<name>A0A956LYW7_UNCEI</name>
<dbReference type="InterPro" id="IPR006143">
    <property type="entry name" value="RND_pump_MFP"/>
</dbReference>
<feature type="region of interest" description="Disordered" evidence="3">
    <location>
        <begin position="442"/>
        <end position="465"/>
    </location>
</feature>
<keyword evidence="2" id="KW-0175">Coiled coil</keyword>
<evidence type="ECO:0000259" key="6">
    <source>
        <dbReference type="Pfam" id="PF25954"/>
    </source>
</evidence>
<feature type="domain" description="Multidrug resistance protein MdtA-like barrel-sandwich hybrid" evidence="5">
    <location>
        <begin position="57"/>
        <end position="193"/>
    </location>
</feature>
<dbReference type="Gene3D" id="1.10.287.470">
    <property type="entry name" value="Helix hairpin bin"/>
    <property type="match status" value="1"/>
</dbReference>
<evidence type="ECO:0000313" key="7">
    <source>
        <dbReference type="EMBL" id="MCA9726785.1"/>
    </source>
</evidence>
<feature type="compositionally biased region" description="Gly residues" evidence="3">
    <location>
        <begin position="377"/>
        <end position="390"/>
    </location>
</feature>
<reference evidence="7" key="1">
    <citation type="submission" date="2020-04" db="EMBL/GenBank/DDBJ databases">
        <authorList>
            <person name="Zhang T."/>
        </authorList>
    </citation>
    <scope>NUCLEOTIDE SEQUENCE</scope>
    <source>
        <strain evidence="7">HKST-UBA01</strain>
    </source>
</reference>
<dbReference type="InterPro" id="IPR058625">
    <property type="entry name" value="MdtA-like_BSH"/>
</dbReference>
<dbReference type="Pfam" id="PF25917">
    <property type="entry name" value="BSH_RND"/>
    <property type="match status" value="1"/>
</dbReference>
<evidence type="ECO:0000256" key="3">
    <source>
        <dbReference type="SAM" id="MobiDB-lite"/>
    </source>
</evidence>
<dbReference type="InterPro" id="IPR058624">
    <property type="entry name" value="MdtA-like_HH"/>
</dbReference>
<dbReference type="PANTHER" id="PTHR30469">
    <property type="entry name" value="MULTIDRUG RESISTANCE PROTEIN MDTA"/>
    <property type="match status" value="1"/>
</dbReference>
<dbReference type="GO" id="GO:0015562">
    <property type="term" value="F:efflux transmembrane transporter activity"/>
    <property type="evidence" value="ECO:0007669"/>
    <property type="project" value="TreeGrafter"/>
</dbReference>
<comment type="caution">
    <text evidence="7">The sequence shown here is derived from an EMBL/GenBank/DDBJ whole genome shotgun (WGS) entry which is preliminary data.</text>
</comment>
<feature type="domain" description="Multidrug resistance protein MdtA-like alpha-helical hairpin" evidence="4">
    <location>
        <begin position="98"/>
        <end position="166"/>
    </location>
</feature>
<accession>A0A956LYW7</accession>
<evidence type="ECO:0000259" key="5">
    <source>
        <dbReference type="Pfam" id="PF25917"/>
    </source>
</evidence>
<feature type="compositionally biased region" description="Low complexity" evidence="3">
    <location>
        <begin position="337"/>
        <end position="355"/>
    </location>
</feature>
<feature type="compositionally biased region" description="Gly residues" evidence="3">
    <location>
        <begin position="449"/>
        <end position="465"/>
    </location>
</feature>
<dbReference type="SUPFAM" id="SSF111369">
    <property type="entry name" value="HlyD-like secretion proteins"/>
    <property type="match status" value="1"/>
</dbReference>
<dbReference type="NCBIfam" id="TIGR01730">
    <property type="entry name" value="RND_mfp"/>
    <property type="match status" value="1"/>
</dbReference>
<feature type="compositionally biased region" description="Gly residues" evidence="3">
    <location>
        <begin position="324"/>
        <end position="336"/>
    </location>
</feature>
<dbReference type="GO" id="GO:1990281">
    <property type="term" value="C:efflux pump complex"/>
    <property type="evidence" value="ECO:0007669"/>
    <property type="project" value="TreeGrafter"/>
</dbReference>
<dbReference type="Gene3D" id="2.40.50.100">
    <property type="match status" value="1"/>
</dbReference>
<protein>
    <submittedName>
        <fullName evidence="7">Efflux RND transporter periplasmic adaptor subunit</fullName>
    </submittedName>
</protein>